<dbReference type="OrthoDB" id="9765462at2"/>
<evidence type="ECO:0000313" key="3">
    <source>
        <dbReference type="Proteomes" id="UP000298347"/>
    </source>
</evidence>
<dbReference type="InterPro" id="IPR006680">
    <property type="entry name" value="Amidohydro-rel"/>
</dbReference>
<comment type="caution">
    <text evidence="2">The sequence shown here is derived from an EMBL/GenBank/DDBJ whole genome shotgun (WGS) entry which is preliminary data.</text>
</comment>
<dbReference type="PANTHER" id="PTHR43135">
    <property type="entry name" value="ALPHA-D-RIBOSE 1-METHYLPHOSPHONATE 5-TRIPHOSPHATE DIPHOSPHATASE"/>
    <property type="match status" value="1"/>
</dbReference>
<dbReference type="NCBIfam" id="NF011987">
    <property type="entry name" value="PRK15446.2-3"/>
    <property type="match status" value="1"/>
</dbReference>
<dbReference type="NCBIfam" id="TIGR02318">
    <property type="entry name" value="phosphono_phnM"/>
    <property type="match status" value="1"/>
</dbReference>
<dbReference type="InterPro" id="IPR032466">
    <property type="entry name" value="Metal_Hydrolase"/>
</dbReference>
<dbReference type="Pfam" id="PF01979">
    <property type="entry name" value="Amidohydro_1"/>
    <property type="match status" value="1"/>
</dbReference>
<dbReference type="SUPFAM" id="SSF51338">
    <property type="entry name" value="Composite domain of metallo-dependent hydrolases"/>
    <property type="match status" value="1"/>
</dbReference>
<reference evidence="2 3" key="1">
    <citation type="journal article" date="2015" name="Int. J. Syst. Evol. Microbiol.">
        <title>Sporolactobacillus shoreae sp. nov. and Sporolactobacillus spathodeae sp. nov., two spore-forming lactic acid bacteria isolated from tree barks in Thailand.</title>
        <authorList>
            <person name="Thamacharoensuk T."/>
            <person name="Kitahara M."/>
            <person name="Ohkuma M."/>
            <person name="Thongchul N."/>
            <person name="Tanasupawat S."/>
        </authorList>
    </citation>
    <scope>NUCLEOTIDE SEQUENCE [LARGE SCALE GENOMIC DNA]</scope>
    <source>
        <strain evidence="2 3">BK92</strain>
    </source>
</reference>
<dbReference type="RefSeq" id="WP_135349977.1">
    <property type="nucleotide sequence ID" value="NZ_SRJD01000032.1"/>
</dbReference>
<dbReference type="Gene3D" id="2.30.40.10">
    <property type="entry name" value="Urease, subunit C, domain 1"/>
    <property type="match status" value="2"/>
</dbReference>
<dbReference type="AlphaFoldDB" id="A0A4Z0GHA0"/>
<dbReference type="PANTHER" id="PTHR43135:SF3">
    <property type="entry name" value="ALPHA-D-RIBOSE 1-METHYLPHOSPHONATE 5-TRIPHOSPHATE DIPHOSPHATASE"/>
    <property type="match status" value="1"/>
</dbReference>
<dbReference type="NCBIfam" id="NF011990">
    <property type="entry name" value="PRK15446.2-6"/>
    <property type="match status" value="1"/>
</dbReference>
<evidence type="ECO:0000313" key="2">
    <source>
        <dbReference type="EMBL" id="TGA96030.1"/>
    </source>
</evidence>
<dbReference type="InterPro" id="IPR011059">
    <property type="entry name" value="Metal-dep_hydrolase_composite"/>
</dbReference>
<dbReference type="Gene3D" id="3.20.20.140">
    <property type="entry name" value="Metal-dependent hydrolases"/>
    <property type="match status" value="2"/>
</dbReference>
<dbReference type="InterPro" id="IPR012696">
    <property type="entry name" value="PhnM"/>
</dbReference>
<organism evidence="2 3">
    <name type="scientific">Sporolactobacillus shoreae</name>
    <dbReference type="NCBI Taxonomy" id="1465501"/>
    <lineage>
        <taxon>Bacteria</taxon>
        <taxon>Bacillati</taxon>
        <taxon>Bacillota</taxon>
        <taxon>Bacilli</taxon>
        <taxon>Bacillales</taxon>
        <taxon>Sporolactobacillaceae</taxon>
        <taxon>Sporolactobacillus</taxon>
    </lineage>
</organism>
<dbReference type="GO" id="GO:0016810">
    <property type="term" value="F:hydrolase activity, acting on carbon-nitrogen (but not peptide) bonds"/>
    <property type="evidence" value="ECO:0007669"/>
    <property type="project" value="InterPro"/>
</dbReference>
<feature type="domain" description="Amidohydrolase-related" evidence="1">
    <location>
        <begin position="179"/>
        <end position="377"/>
    </location>
</feature>
<sequence length="395" mass="44262">MKIYHGKIVTPDQIIEQGTLTVEDGAITAIDRKEPDRIEPGDIDAKGSWVMPGIIDSHSDAIEIEMEPRPTSKFPIDLSFFELEKKLASEGITTIFHAVSLMKRNTVRWPRQNETVFELIDDINRLAKGSHLIRHKTHLRYEIANVDAAGQVAGLIREGKIDELSLTDHTPGQGQYRDLEVQRRLLVGLRHYSEQEADEIIRETMHQAKLDPETIRELAYLAFRKGIPVASHDDDTLEKLEIIHGWKASISEFPITLEVARSAKDMGLFVVMGAPNLLLGKSHSNNLSAREAVREGLVDMMCSDYYPSSLLHAVFELHYELGMTLPHAVNMVTLNPARAMKLNHILGSIETGKKADLLIVAESGQKPVLQTVIVDGKKICELSYLDPEHVDTFAE</sequence>
<evidence type="ECO:0000259" key="1">
    <source>
        <dbReference type="Pfam" id="PF01979"/>
    </source>
</evidence>
<dbReference type="InterPro" id="IPR051781">
    <property type="entry name" value="Metallo-dep_Hydrolase"/>
</dbReference>
<dbReference type="SUPFAM" id="SSF51556">
    <property type="entry name" value="Metallo-dependent hydrolases"/>
    <property type="match status" value="1"/>
</dbReference>
<protein>
    <submittedName>
        <fullName evidence="2">Phosphonate metabolism protein PhnM</fullName>
    </submittedName>
</protein>
<dbReference type="Proteomes" id="UP000298347">
    <property type="component" value="Unassembled WGS sequence"/>
</dbReference>
<dbReference type="PIRSF" id="PIRSF038971">
    <property type="entry name" value="PhnM"/>
    <property type="match status" value="1"/>
</dbReference>
<dbReference type="NCBIfam" id="NF011984">
    <property type="entry name" value="PRK15446.1-5"/>
    <property type="match status" value="1"/>
</dbReference>
<accession>A0A4Z0GHA0</accession>
<keyword evidence="3" id="KW-1185">Reference proteome</keyword>
<dbReference type="EMBL" id="SRJD01000032">
    <property type="protein sequence ID" value="TGA96030.1"/>
    <property type="molecule type" value="Genomic_DNA"/>
</dbReference>
<dbReference type="GO" id="GO:0019700">
    <property type="term" value="P:organic phosphonate catabolic process"/>
    <property type="evidence" value="ECO:0007669"/>
    <property type="project" value="InterPro"/>
</dbReference>
<name>A0A4Z0GHA0_9BACL</name>
<proteinExistence type="predicted"/>
<gene>
    <name evidence="2" type="primary">phnM</name>
    <name evidence="2" type="ORF">E4665_16910</name>
</gene>